<name>A0A5D3YRK6_9BACT</name>
<dbReference type="AlphaFoldDB" id="A0A5D3YRK6"/>
<sequence>MFEFTGHATEQMFARKISIDDVKTVIQNGQRIASYPDDRPYPSYLMFSYINQRPIHVVVAVNSEADTCIVVTAYEPSLDIWKKDFRSRK</sequence>
<evidence type="ECO:0000313" key="1">
    <source>
        <dbReference type="EMBL" id="TYP95633.1"/>
    </source>
</evidence>
<dbReference type="Proteomes" id="UP000324595">
    <property type="component" value="Unassembled WGS sequence"/>
</dbReference>
<comment type="caution">
    <text evidence="1">The sequence shown here is derived from an EMBL/GenBank/DDBJ whole genome shotgun (WGS) entry which is preliminary data.</text>
</comment>
<dbReference type="Pfam" id="PF14076">
    <property type="entry name" value="DUF4258"/>
    <property type="match status" value="1"/>
</dbReference>
<keyword evidence="2" id="KW-1185">Reference proteome</keyword>
<evidence type="ECO:0008006" key="3">
    <source>
        <dbReference type="Google" id="ProtNLM"/>
    </source>
</evidence>
<accession>A0A5D3YRK6</accession>
<organism evidence="1 2">
    <name type="scientific">Fodinibius salinus</name>
    <dbReference type="NCBI Taxonomy" id="860790"/>
    <lineage>
        <taxon>Bacteria</taxon>
        <taxon>Pseudomonadati</taxon>
        <taxon>Balneolota</taxon>
        <taxon>Balneolia</taxon>
        <taxon>Balneolales</taxon>
        <taxon>Balneolaceae</taxon>
        <taxon>Fodinibius</taxon>
    </lineage>
</organism>
<evidence type="ECO:0000313" key="2">
    <source>
        <dbReference type="Proteomes" id="UP000324595"/>
    </source>
</evidence>
<proteinExistence type="predicted"/>
<dbReference type="RefSeq" id="WP_211359358.1">
    <property type="nucleotide sequence ID" value="NZ_VNHY01000001.1"/>
</dbReference>
<protein>
    <recommendedName>
        <fullName evidence="3">DUF4258 domain-containing protein</fullName>
    </recommendedName>
</protein>
<dbReference type="InterPro" id="IPR025354">
    <property type="entry name" value="DUF4258"/>
</dbReference>
<reference evidence="1 2" key="1">
    <citation type="submission" date="2019-07" db="EMBL/GenBank/DDBJ databases">
        <title>Genomic Encyclopedia of Archaeal and Bacterial Type Strains, Phase II (KMG-II): from individual species to whole genera.</title>
        <authorList>
            <person name="Goeker M."/>
        </authorList>
    </citation>
    <scope>NUCLEOTIDE SEQUENCE [LARGE SCALE GENOMIC DNA]</scope>
    <source>
        <strain evidence="1 2">DSM 21935</strain>
    </source>
</reference>
<gene>
    <name evidence="1" type="ORF">LX73_0948</name>
</gene>
<dbReference type="EMBL" id="VNHY01000001">
    <property type="protein sequence ID" value="TYP95633.1"/>
    <property type="molecule type" value="Genomic_DNA"/>
</dbReference>